<feature type="domain" description="Glycosyltransferase 2-like" evidence="1">
    <location>
        <begin position="5"/>
        <end position="162"/>
    </location>
</feature>
<dbReference type="SUPFAM" id="SSF53448">
    <property type="entry name" value="Nucleotide-diphospho-sugar transferases"/>
    <property type="match status" value="1"/>
</dbReference>
<organism evidence="2 3">
    <name type="scientific">Clostridium beijerinckii</name>
    <name type="common">Clostridium MP</name>
    <dbReference type="NCBI Taxonomy" id="1520"/>
    <lineage>
        <taxon>Bacteria</taxon>
        <taxon>Bacillati</taxon>
        <taxon>Bacillota</taxon>
        <taxon>Clostridia</taxon>
        <taxon>Eubacteriales</taxon>
        <taxon>Clostridiaceae</taxon>
        <taxon>Clostridium</taxon>
    </lineage>
</organism>
<dbReference type="KEGG" id="cbei:LF65_04265"/>
<dbReference type="OrthoDB" id="9810303at2"/>
<dbReference type="CDD" id="cd04179">
    <property type="entry name" value="DPM_DPG-synthase_like"/>
    <property type="match status" value="1"/>
</dbReference>
<dbReference type="Proteomes" id="UP000031866">
    <property type="component" value="Chromosome"/>
</dbReference>
<accession>A0A0B5QEV0</accession>
<reference evidence="3" key="1">
    <citation type="submission" date="2014-12" db="EMBL/GenBank/DDBJ databases">
        <title>Genome sequence of Clostridium beijerinckii strain 59B.</title>
        <authorList>
            <person name="Little G.T."/>
            <person name="Minton N.P."/>
        </authorList>
    </citation>
    <scope>NUCLEOTIDE SEQUENCE [LARGE SCALE GENOMIC DNA]</scope>
    <source>
        <strain evidence="3">59B</strain>
    </source>
</reference>
<protein>
    <submittedName>
        <fullName evidence="2">Glycosyl transferase family 2</fullName>
    </submittedName>
</protein>
<name>A0A0B5QEV0_CLOBE</name>
<dbReference type="EMBL" id="CP010086">
    <property type="protein sequence ID" value="AJH00805.1"/>
    <property type="molecule type" value="Genomic_DNA"/>
</dbReference>
<dbReference type="STRING" id="1520.LF65_04265"/>
<dbReference type="PANTHER" id="PTHR10859:SF114">
    <property type="entry name" value="DOLICHOL-PHOSPHATE MANNOSYLTRANSFERASE"/>
    <property type="match status" value="1"/>
</dbReference>
<evidence type="ECO:0000313" key="3">
    <source>
        <dbReference type="Proteomes" id="UP000031866"/>
    </source>
</evidence>
<dbReference type="Gene3D" id="3.90.550.10">
    <property type="entry name" value="Spore Coat Polysaccharide Biosynthesis Protein SpsA, Chain A"/>
    <property type="match status" value="1"/>
</dbReference>
<dbReference type="AlphaFoldDB" id="A0A0B5QEV0"/>
<sequence>MKCLIIIPAYNEEKNIYNVITSIRNNNVFADVIVVNDGSNDNTYFEAKKAGVEVINLNENLGIGGAVQTGYIYALNKGYDIAVQIDGDGQHDPKDLENLVKQMEKGNFDMIIGSRFVEKTNYIPSTFRSMGIKYFSKLVSLLCGSNYYDTTSGYRLINKKAIELFAKYYPKDYPEVETIVYAYKNGLKVKEIGVNMRQRYEGKSSITPLKSIYYMIKVTLSTLIIAQKQVY</sequence>
<evidence type="ECO:0000259" key="1">
    <source>
        <dbReference type="Pfam" id="PF00535"/>
    </source>
</evidence>
<dbReference type="InterPro" id="IPR029044">
    <property type="entry name" value="Nucleotide-diphossugar_trans"/>
</dbReference>
<dbReference type="GO" id="GO:0016740">
    <property type="term" value="F:transferase activity"/>
    <property type="evidence" value="ECO:0007669"/>
    <property type="project" value="UniProtKB-KW"/>
</dbReference>
<dbReference type="GO" id="GO:0006487">
    <property type="term" value="P:protein N-linked glycosylation"/>
    <property type="evidence" value="ECO:0007669"/>
    <property type="project" value="TreeGrafter"/>
</dbReference>
<dbReference type="RefSeq" id="WP_041898753.1">
    <property type="nucleotide sequence ID" value="NZ_CP010086.2"/>
</dbReference>
<dbReference type="InterPro" id="IPR001173">
    <property type="entry name" value="Glyco_trans_2-like"/>
</dbReference>
<proteinExistence type="predicted"/>
<dbReference type="Pfam" id="PF00535">
    <property type="entry name" value="Glycos_transf_2"/>
    <property type="match status" value="1"/>
</dbReference>
<dbReference type="PANTHER" id="PTHR10859">
    <property type="entry name" value="GLYCOSYL TRANSFERASE"/>
    <property type="match status" value="1"/>
</dbReference>
<gene>
    <name evidence="2" type="ORF">LF65_04265</name>
</gene>
<keyword evidence="2" id="KW-0808">Transferase</keyword>
<evidence type="ECO:0000313" key="2">
    <source>
        <dbReference type="EMBL" id="AJH00805.1"/>
    </source>
</evidence>